<feature type="compositionally biased region" description="Low complexity" evidence="12">
    <location>
        <begin position="417"/>
        <end position="426"/>
    </location>
</feature>
<feature type="compositionally biased region" description="Polar residues" evidence="12">
    <location>
        <begin position="454"/>
        <end position="464"/>
    </location>
</feature>
<dbReference type="EMBL" id="BKBA01000004">
    <property type="protein sequence ID" value="GEQ13273.1"/>
    <property type="molecule type" value="Genomic_DNA"/>
</dbReference>
<evidence type="ECO:0000256" key="2">
    <source>
        <dbReference type="ARBA" id="ARBA00013081"/>
    </source>
</evidence>
<keyword evidence="5" id="KW-0904">Protein phosphatase</keyword>
<comment type="catalytic activity">
    <reaction evidence="8">
        <text>O-phospho-L-threonyl-[protein] + H2O = L-threonyl-[protein] + phosphate</text>
        <dbReference type="Rhea" id="RHEA:47004"/>
        <dbReference type="Rhea" id="RHEA-COMP:11060"/>
        <dbReference type="Rhea" id="RHEA-COMP:11605"/>
        <dbReference type="ChEBI" id="CHEBI:15377"/>
        <dbReference type="ChEBI" id="CHEBI:30013"/>
        <dbReference type="ChEBI" id="CHEBI:43474"/>
        <dbReference type="ChEBI" id="CHEBI:61977"/>
        <dbReference type="EC" id="3.1.3.16"/>
    </reaction>
</comment>
<keyword evidence="4" id="KW-0378">Hydrolase</keyword>
<dbReference type="PANTHER" id="PTHR47992">
    <property type="entry name" value="PROTEIN PHOSPHATASE"/>
    <property type="match status" value="1"/>
</dbReference>
<evidence type="ECO:0000313" key="15">
    <source>
        <dbReference type="EMBL" id="GEQ13273.1"/>
    </source>
</evidence>
<dbReference type="CDD" id="cd00143">
    <property type="entry name" value="PP2Cc"/>
    <property type="match status" value="1"/>
</dbReference>
<evidence type="ECO:0000256" key="5">
    <source>
        <dbReference type="ARBA" id="ARBA00022912"/>
    </source>
</evidence>
<evidence type="ECO:0000256" key="10">
    <source>
        <dbReference type="ARBA" id="ARBA00077741"/>
    </source>
</evidence>
<dbReference type="Proteomes" id="UP000321793">
    <property type="component" value="Unassembled WGS sequence"/>
</dbReference>
<dbReference type="GO" id="GO:0004722">
    <property type="term" value="F:protein serine/threonine phosphatase activity"/>
    <property type="evidence" value="ECO:0007669"/>
    <property type="project" value="UniProtKB-EC"/>
</dbReference>
<keyword evidence="13" id="KW-0812">Transmembrane</keyword>
<feature type="region of interest" description="Disordered" evidence="12">
    <location>
        <begin position="413"/>
        <end position="464"/>
    </location>
</feature>
<keyword evidence="3" id="KW-0479">Metal-binding</keyword>
<reference evidence="15 16" key="1">
    <citation type="submission" date="2019-07" db="EMBL/GenBank/DDBJ databases">
        <title>Whole genome shotgun sequence of Knoellia locipacati NBRC 109775.</title>
        <authorList>
            <person name="Hosoyama A."/>
            <person name="Uohara A."/>
            <person name="Ohji S."/>
            <person name="Ichikawa N."/>
        </authorList>
    </citation>
    <scope>NUCLEOTIDE SEQUENCE [LARGE SCALE GENOMIC DNA]</scope>
    <source>
        <strain evidence="15 16">NBRC 109775</strain>
    </source>
</reference>
<feature type="transmembrane region" description="Helical" evidence="13">
    <location>
        <begin position="308"/>
        <end position="329"/>
    </location>
</feature>
<dbReference type="InterPro" id="IPR001932">
    <property type="entry name" value="PPM-type_phosphatase-like_dom"/>
</dbReference>
<evidence type="ECO:0000313" key="16">
    <source>
        <dbReference type="Proteomes" id="UP000321793"/>
    </source>
</evidence>
<evidence type="ECO:0000256" key="4">
    <source>
        <dbReference type="ARBA" id="ARBA00022801"/>
    </source>
</evidence>
<dbReference type="SMART" id="SM00332">
    <property type="entry name" value="PP2Cc"/>
    <property type="match status" value="1"/>
</dbReference>
<dbReference type="GO" id="GO:0046872">
    <property type="term" value="F:metal ion binding"/>
    <property type="evidence" value="ECO:0007669"/>
    <property type="project" value="UniProtKB-KW"/>
</dbReference>
<dbReference type="SUPFAM" id="SSF81606">
    <property type="entry name" value="PP2C-like"/>
    <property type="match status" value="1"/>
</dbReference>
<dbReference type="InterPro" id="IPR036457">
    <property type="entry name" value="PPM-type-like_dom_sf"/>
</dbReference>
<evidence type="ECO:0000256" key="7">
    <source>
        <dbReference type="ARBA" id="ARBA00047761"/>
    </source>
</evidence>
<protein>
    <recommendedName>
        <fullName evidence="9">Serine/threonine protein phosphatase PstP</fullName>
        <ecNumber evidence="2">3.1.3.16</ecNumber>
    </recommendedName>
    <alternativeName>
        <fullName evidence="11">Mycobacterial Ser/Thr phosphatase</fullName>
    </alternativeName>
    <alternativeName>
        <fullName evidence="10">PP2C-family Ser/Thr phosphatase</fullName>
    </alternativeName>
</protein>
<evidence type="ECO:0000256" key="13">
    <source>
        <dbReference type="SAM" id="Phobius"/>
    </source>
</evidence>
<evidence type="ECO:0000256" key="1">
    <source>
        <dbReference type="ARBA" id="ARBA00001936"/>
    </source>
</evidence>
<evidence type="ECO:0000256" key="8">
    <source>
        <dbReference type="ARBA" id="ARBA00048336"/>
    </source>
</evidence>
<gene>
    <name evidence="15" type="ORF">KLO01_13200</name>
</gene>
<keyword evidence="16" id="KW-1185">Reference proteome</keyword>
<dbReference type="OrthoDB" id="9801841at2"/>
<evidence type="ECO:0000256" key="3">
    <source>
        <dbReference type="ARBA" id="ARBA00022723"/>
    </source>
</evidence>
<proteinExistence type="predicted"/>
<dbReference type="PROSITE" id="PS51746">
    <property type="entry name" value="PPM_2"/>
    <property type="match status" value="1"/>
</dbReference>
<keyword evidence="13" id="KW-1133">Transmembrane helix</keyword>
<dbReference type="InterPro" id="IPR015655">
    <property type="entry name" value="PP2C"/>
</dbReference>
<comment type="caution">
    <text evidence="15">The sequence shown here is derived from an EMBL/GenBank/DDBJ whole genome shotgun (WGS) entry which is preliminary data.</text>
</comment>
<dbReference type="EC" id="3.1.3.16" evidence="2"/>
<feature type="domain" description="PPM-type phosphatase" evidence="14">
    <location>
        <begin position="6"/>
        <end position="238"/>
    </location>
</feature>
<organism evidence="15 16">
    <name type="scientific">Knoellia locipacati</name>
    <dbReference type="NCBI Taxonomy" id="882824"/>
    <lineage>
        <taxon>Bacteria</taxon>
        <taxon>Bacillati</taxon>
        <taxon>Actinomycetota</taxon>
        <taxon>Actinomycetes</taxon>
        <taxon>Micrococcales</taxon>
        <taxon>Intrasporangiaceae</taxon>
        <taxon>Knoellia</taxon>
    </lineage>
</organism>
<comment type="cofactor">
    <cofactor evidence="1">
        <name>Mn(2+)</name>
        <dbReference type="ChEBI" id="CHEBI:29035"/>
    </cofactor>
</comment>
<sequence>MGIAFHFAARSDVGMVRTNNEDSGYAGPHLLAMADGMGGHAGGDVASSMILGALVGLDGESFSGVDATQALLRRITSANAELGQMAQDDPELDGMGTTLIAILRARDKLVLAHIGDSRAFVVRDGEVSQITKDHSFVQSLVDEGRITSEEASTHPQRSLVTRVLTGAEGEEPDVIVRRAIVGDRYLICSDGLSDYVTRDTIDEVLTTERKPGDCAERLVQLALRAGAPDNVTVVVGDVVDLTKGPVPSDSPQVVGAAAAFRRHTRPIPTTPAAKAAALSQEASGGSDDDELQLADEGPRGRGATVLRALGATLLALVLLVGGGYAAYAWTQSQFYVGVNDGRVTVFKGVDQTFGPVDLSSPETMSGIVIEDLPDFYRAQLARGITMKTRADAAALVRNLEVQAGACRYAKSQGRDCTTVPSNWTTPTPTPTPTPSTSPSPSVPLTTAPSPTATVGPTPSVSPNA</sequence>
<feature type="compositionally biased region" description="Pro residues" evidence="12">
    <location>
        <begin position="427"/>
        <end position="441"/>
    </location>
</feature>
<dbReference type="SMART" id="SM00331">
    <property type="entry name" value="PP2C_SIG"/>
    <property type="match status" value="1"/>
</dbReference>
<evidence type="ECO:0000259" key="14">
    <source>
        <dbReference type="PROSITE" id="PS51746"/>
    </source>
</evidence>
<dbReference type="FunFam" id="3.60.40.10:FF:000002">
    <property type="entry name" value="Serine/threonine phosphatase stp"/>
    <property type="match status" value="1"/>
</dbReference>
<evidence type="ECO:0000256" key="12">
    <source>
        <dbReference type="SAM" id="MobiDB-lite"/>
    </source>
</evidence>
<keyword evidence="6" id="KW-0464">Manganese</keyword>
<feature type="region of interest" description="Disordered" evidence="12">
    <location>
        <begin position="270"/>
        <end position="296"/>
    </location>
</feature>
<dbReference type="RefSeq" id="WP_147063395.1">
    <property type="nucleotide sequence ID" value="NZ_BAABDN010000001.1"/>
</dbReference>
<accession>A0A512SZE5</accession>
<dbReference type="Gene3D" id="3.60.40.10">
    <property type="entry name" value="PPM-type phosphatase domain"/>
    <property type="match status" value="1"/>
</dbReference>
<keyword evidence="13" id="KW-0472">Membrane</keyword>
<comment type="catalytic activity">
    <reaction evidence="7">
        <text>O-phospho-L-seryl-[protein] + H2O = L-seryl-[protein] + phosphate</text>
        <dbReference type="Rhea" id="RHEA:20629"/>
        <dbReference type="Rhea" id="RHEA-COMP:9863"/>
        <dbReference type="Rhea" id="RHEA-COMP:11604"/>
        <dbReference type="ChEBI" id="CHEBI:15377"/>
        <dbReference type="ChEBI" id="CHEBI:29999"/>
        <dbReference type="ChEBI" id="CHEBI:43474"/>
        <dbReference type="ChEBI" id="CHEBI:83421"/>
        <dbReference type="EC" id="3.1.3.16"/>
    </reaction>
</comment>
<evidence type="ECO:0000256" key="9">
    <source>
        <dbReference type="ARBA" id="ARBA00071184"/>
    </source>
</evidence>
<dbReference type="AlphaFoldDB" id="A0A512SZE5"/>
<name>A0A512SZE5_9MICO</name>
<feature type="compositionally biased region" description="Low complexity" evidence="12">
    <location>
        <begin position="442"/>
        <end position="453"/>
    </location>
</feature>
<evidence type="ECO:0000256" key="11">
    <source>
        <dbReference type="ARBA" id="ARBA00079123"/>
    </source>
</evidence>
<dbReference type="Pfam" id="PF13672">
    <property type="entry name" value="PP2C_2"/>
    <property type="match status" value="1"/>
</dbReference>
<evidence type="ECO:0000256" key="6">
    <source>
        <dbReference type="ARBA" id="ARBA00023211"/>
    </source>
</evidence>